<dbReference type="VEuPathDB" id="FungiDB:I7I53_00845"/>
<proteinExistence type="predicted"/>
<dbReference type="AlphaFoldDB" id="A0A8A1LI51"/>
<gene>
    <name evidence="1" type="ORF">I7I53_00845</name>
</gene>
<accession>A0A8A1LI51</accession>
<organism evidence="1 2">
    <name type="scientific">Ajellomyces capsulatus (strain H88)</name>
    <name type="common">Darling's disease fungus</name>
    <name type="synonym">Histoplasma capsulatum</name>
    <dbReference type="NCBI Taxonomy" id="544711"/>
    <lineage>
        <taxon>Eukaryota</taxon>
        <taxon>Fungi</taxon>
        <taxon>Dikarya</taxon>
        <taxon>Ascomycota</taxon>
        <taxon>Pezizomycotina</taxon>
        <taxon>Eurotiomycetes</taxon>
        <taxon>Eurotiomycetidae</taxon>
        <taxon>Onygenales</taxon>
        <taxon>Ajellomycetaceae</taxon>
        <taxon>Histoplasma</taxon>
    </lineage>
</organism>
<evidence type="ECO:0000313" key="1">
    <source>
        <dbReference type="EMBL" id="QSS53551.1"/>
    </source>
</evidence>
<sequence>MFRRYKNISDTRPIIDASSRYDTNLLDVLLRKAGGGWACRGLYMNRYPMISIIGRQGSRQPSSNLRRDAEIQWISHCKAHRQKDRHLENTDFQKRNLVTKYSLTLPNLLGASLSFIKFPPSRCYIGWARGRRMGKKTERKEITNIGEIRNIS</sequence>
<reference evidence="1" key="1">
    <citation type="submission" date="2021-01" db="EMBL/GenBank/DDBJ databases">
        <title>Chromosome-level genome assembly of a human fungal pathogen reveals clustering of transcriptionally co-regulated genes.</title>
        <authorList>
            <person name="Voorhies M."/>
            <person name="Cohen S."/>
            <person name="Shea T.P."/>
            <person name="Petrus S."/>
            <person name="Munoz J.F."/>
            <person name="Poplawski S."/>
            <person name="Goldman W.E."/>
            <person name="Michael T."/>
            <person name="Cuomo C.A."/>
            <person name="Sil A."/>
            <person name="Beyhan S."/>
        </authorList>
    </citation>
    <scope>NUCLEOTIDE SEQUENCE</scope>
    <source>
        <strain evidence="1">H88</strain>
    </source>
</reference>
<evidence type="ECO:0000313" key="2">
    <source>
        <dbReference type="Proteomes" id="UP000663419"/>
    </source>
</evidence>
<dbReference type="EMBL" id="CP069104">
    <property type="protein sequence ID" value="QSS53551.1"/>
    <property type="molecule type" value="Genomic_DNA"/>
</dbReference>
<dbReference type="Proteomes" id="UP000663419">
    <property type="component" value="Chromosome 3"/>
</dbReference>
<name>A0A8A1LI51_AJEC8</name>
<protein>
    <submittedName>
        <fullName evidence="1">Uncharacterized protein</fullName>
    </submittedName>
</protein>